<comment type="caution">
    <text evidence="1">The sequence shown here is derived from an EMBL/GenBank/DDBJ whole genome shotgun (WGS) entry which is preliminary data.</text>
</comment>
<organism evidence="1 2">
    <name type="scientific">Amnibacterium setariae</name>
    <dbReference type="NCBI Taxonomy" id="2306585"/>
    <lineage>
        <taxon>Bacteria</taxon>
        <taxon>Bacillati</taxon>
        <taxon>Actinomycetota</taxon>
        <taxon>Actinomycetes</taxon>
        <taxon>Micrococcales</taxon>
        <taxon>Microbacteriaceae</taxon>
        <taxon>Amnibacterium</taxon>
    </lineage>
</organism>
<dbReference type="RefSeq" id="WP_119482830.1">
    <property type="nucleotide sequence ID" value="NZ_QXTG01000002.1"/>
</dbReference>
<evidence type="ECO:0000313" key="2">
    <source>
        <dbReference type="Proteomes" id="UP000265742"/>
    </source>
</evidence>
<evidence type="ECO:0000313" key="1">
    <source>
        <dbReference type="EMBL" id="RIX28520.1"/>
    </source>
</evidence>
<protein>
    <submittedName>
        <fullName evidence="1">Uncharacterized protein</fullName>
    </submittedName>
</protein>
<reference evidence="2" key="1">
    <citation type="submission" date="2018-09" db="EMBL/GenBank/DDBJ databases">
        <authorList>
            <person name="Kim I."/>
        </authorList>
    </citation>
    <scope>NUCLEOTIDE SEQUENCE [LARGE SCALE GENOMIC DNA]</scope>
    <source>
        <strain evidence="2">DD4a</strain>
    </source>
</reference>
<sequence>MNIADLVTARPPEHRNVGIRYDDRLHLVTDAKKIYLELGVPCELHDLSITYSVPKHAASWYAGAFERLTGHPAFNEWDEPPARRRAS</sequence>
<keyword evidence="2" id="KW-1185">Reference proteome</keyword>
<proteinExistence type="predicted"/>
<accession>A0A3A1TXM0</accession>
<dbReference type="Proteomes" id="UP000265742">
    <property type="component" value="Unassembled WGS sequence"/>
</dbReference>
<dbReference type="EMBL" id="QXTG01000002">
    <property type="protein sequence ID" value="RIX28520.1"/>
    <property type="molecule type" value="Genomic_DNA"/>
</dbReference>
<gene>
    <name evidence="1" type="ORF">D1781_13955</name>
</gene>
<name>A0A3A1TXM0_9MICO</name>
<dbReference type="AlphaFoldDB" id="A0A3A1TXM0"/>
<dbReference type="OrthoDB" id="9841706at2"/>